<dbReference type="Pfam" id="PF13041">
    <property type="entry name" value="PPR_2"/>
    <property type="match status" value="1"/>
</dbReference>
<dbReference type="Proteomes" id="UP001152797">
    <property type="component" value="Unassembled WGS sequence"/>
</dbReference>
<protein>
    <submittedName>
        <fullName evidence="4">Pentacotripeptide-repeat region of PRORP domain-containing protein</fullName>
    </submittedName>
</protein>
<dbReference type="InterPro" id="IPR002885">
    <property type="entry name" value="PPR_rpt"/>
</dbReference>
<dbReference type="Pfam" id="PF01535">
    <property type="entry name" value="PPR"/>
    <property type="match status" value="2"/>
</dbReference>
<dbReference type="NCBIfam" id="TIGR00756">
    <property type="entry name" value="PPR"/>
    <property type="match status" value="1"/>
</dbReference>
<dbReference type="EMBL" id="CAMXCT020000420">
    <property type="protein sequence ID" value="CAL1131920.1"/>
    <property type="molecule type" value="Genomic_DNA"/>
</dbReference>
<evidence type="ECO:0000313" key="5">
    <source>
        <dbReference type="Proteomes" id="UP001152797"/>
    </source>
</evidence>
<keyword evidence="5" id="KW-1185">Reference proteome</keyword>
<dbReference type="PANTHER" id="PTHR47447:SF17">
    <property type="entry name" value="OS12G0638900 PROTEIN"/>
    <property type="match status" value="1"/>
</dbReference>
<dbReference type="OrthoDB" id="272846at2759"/>
<dbReference type="EMBL" id="CAMXCT030000420">
    <property type="protein sequence ID" value="CAL4765857.1"/>
    <property type="molecule type" value="Genomic_DNA"/>
</dbReference>
<comment type="caution">
    <text evidence="3">The sequence shown here is derived from an EMBL/GenBank/DDBJ whole genome shotgun (WGS) entry which is preliminary data.</text>
</comment>
<dbReference type="InterPro" id="IPR011990">
    <property type="entry name" value="TPR-like_helical_dom_sf"/>
</dbReference>
<evidence type="ECO:0000313" key="3">
    <source>
        <dbReference type="EMBL" id="CAI3978545.1"/>
    </source>
</evidence>
<feature type="repeat" description="PPR" evidence="2">
    <location>
        <begin position="172"/>
        <end position="208"/>
    </location>
</feature>
<evidence type="ECO:0000256" key="1">
    <source>
        <dbReference type="ARBA" id="ARBA00022737"/>
    </source>
</evidence>
<reference evidence="4 5" key="2">
    <citation type="submission" date="2024-05" db="EMBL/GenBank/DDBJ databases">
        <authorList>
            <person name="Chen Y."/>
            <person name="Shah S."/>
            <person name="Dougan E. K."/>
            <person name="Thang M."/>
            <person name="Chan C."/>
        </authorList>
    </citation>
    <scope>NUCLEOTIDE SEQUENCE [LARGE SCALE GENOMIC DNA]</scope>
</reference>
<name>A0A9P1FL74_9DINO</name>
<dbReference type="AlphaFoldDB" id="A0A9P1FL74"/>
<organism evidence="3">
    <name type="scientific">Cladocopium goreaui</name>
    <dbReference type="NCBI Taxonomy" id="2562237"/>
    <lineage>
        <taxon>Eukaryota</taxon>
        <taxon>Sar</taxon>
        <taxon>Alveolata</taxon>
        <taxon>Dinophyceae</taxon>
        <taxon>Suessiales</taxon>
        <taxon>Symbiodiniaceae</taxon>
        <taxon>Cladocopium</taxon>
    </lineage>
</organism>
<dbReference type="PANTHER" id="PTHR47447">
    <property type="entry name" value="OS03G0856100 PROTEIN"/>
    <property type="match status" value="1"/>
</dbReference>
<reference evidence="3" key="1">
    <citation type="submission" date="2022-10" db="EMBL/GenBank/DDBJ databases">
        <authorList>
            <person name="Chen Y."/>
            <person name="Dougan E. K."/>
            <person name="Chan C."/>
            <person name="Rhodes N."/>
            <person name="Thang M."/>
        </authorList>
    </citation>
    <scope>NUCLEOTIDE SEQUENCE</scope>
</reference>
<evidence type="ECO:0000313" key="4">
    <source>
        <dbReference type="EMBL" id="CAL4765857.1"/>
    </source>
</evidence>
<evidence type="ECO:0000256" key="2">
    <source>
        <dbReference type="PROSITE-ProRule" id="PRU00708"/>
    </source>
</evidence>
<proteinExistence type="predicted"/>
<keyword evidence="1" id="KW-0677">Repeat</keyword>
<dbReference type="PROSITE" id="PS51375">
    <property type="entry name" value="PPR"/>
    <property type="match status" value="2"/>
</dbReference>
<dbReference type="EMBL" id="CAMXCT010000420">
    <property type="protein sequence ID" value="CAI3978545.1"/>
    <property type="molecule type" value="Genomic_DNA"/>
</dbReference>
<dbReference type="Gene3D" id="1.25.40.10">
    <property type="entry name" value="Tetratricopeptide repeat domain"/>
    <property type="match status" value="2"/>
</dbReference>
<sequence length="449" mass="48840">MAEAKVAQRIVTHNTTIMALANESSWREALAVLEGMQQQKLQPNLASYLCSLGALREAKQWQLAIHWLRRQCPHDVESFNAVLAVCEAAAQWERALQLCTGAGKTTSTDLVGFNTLISACARGSEWQQCLRLLSSRQSDVIGFNSTLSALAAARCWDHALALLQTMRDPLPNVVSYNTTISACADCEGEEWEHAMGLLTQMQLDNLQPDRISFNSLMAVTKSWSLCLLILEETMASADATTFATALHVLGTAGQWRRCLEILQQMQGPDLMASMAVFHAAHVASASLLCWALRGAMVKAFNHTLADVAGSVRRRLRVEATMQLGKLESCVCAWQGGGRHQLMGLMDATAALAQLGGKFPSQAGHLRHPHNLEAFLLLPPVAARHLAEAKHLWGSPGAPLSRLVIGVADAQKKDVIHPGALIHHGMKMDILVGLQVQQAKQPSRWCGSST</sequence>
<accession>A0A9P1FL74</accession>
<feature type="repeat" description="PPR" evidence="2">
    <location>
        <begin position="9"/>
        <end position="43"/>
    </location>
</feature>
<gene>
    <name evidence="3" type="ORF">C1SCF055_LOCUS6590</name>
</gene>